<evidence type="ECO:0000256" key="1">
    <source>
        <dbReference type="SAM" id="SignalP"/>
    </source>
</evidence>
<gene>
    <name evidence="3" type="ORF">D0Y50_02230</name>
</gene>
<dbReference type="SUPFAM" id="SSF56300">
    <property type="entry name" value="Metallo-dependent phosphatases"/>
    <property type="match status" value="1"/>
</dbReference>
<dbReference type="Gene3D" id="3.60.21.70">
    <property type="entry name" value="PhoD-like phosphatase"/>
    <property type="match status" value="1"/>
</dbReference>
<organism evidence="3 4">
    <name type="scientific">Salinimonas sediminis</name>
    <dbReference type="NCBI Taxonomy" id="2303538"/>
    <lineage>
        <taxon>Bacteria</taxon>
        <taxon>Pseudomonadati</taxon>
        <taxon>Pseudomonadota</taxon>
        <taxon>Gammaproteobacteria</taxon>
        <taxon>Alteromonadales</taxon>
        <taxon>Alteromonadaceae</taxon>
        <taxon>Alteromonas/Salinimonas group</taxon>
        <taxon>Salinimonas</taxon>
    </lineage>
</organism>
<dbReference type="EMBL" id="CP031769">
    <property type="protein sequence ID" value="AXR05288.1"/>
    <property type="molecule type" value="Genomic_DNA"/>
</dbReference>
<sequence length="364" mass="41050">MNHALLWLLVTGTLLFSPISAAQTNAAPPPKSALAPGKILFGSCSHQAKTMPILKAINAEQADVFLFLGDNIYGDTEDMHVLNTKYQQLKAQPGFQTLLDNHQIMAIWDDHDFGVNDGGREYPQKEASRQLMLDFFNVAADAPRRHRQDGIYTARRFGDDAHSVNIIMPDLRWNRPPINQVSRAEYLQQRKPANQGPYAVHQDPTASMLGEAQWQWLETELKKPAKIKIIASSLQLLPEFTGWEAWANFPYDRQRLLQFIAQHNITGVVIVSGDTHWGEVSRVARASDTTLPYPLWEVTSSGLTEEWKHISPNRHRVSDATHEVNYGFITIDWQQPDPAISLGLKDVNGDMVTQRTLTLSELQP</sequence>
<dbReference type="AlphaFoldDB" id="A0A346NID1"/>
<evidence type="ECO:0000259" key="2">
    <source>
        <dbReference type="Pfam" id="PF09423"/>
    </source>
</evidence>
<keyword evidence="4" id="KW-1185">Reference proteome</keyword>
<feature type="signal peptide" evidence="1">
    <location>
        <begin position="1"/>
        <end position="22"/>
    </location>
</feature>
<dbReference type="KEGG" id="salm:D0Y50_02230"/>
<dbReference type="InterPro" id="IPR018946">
    <property type="entry name" value="PhoD-like_MPP"/>
</dbReference>
<feature type="chain" id="PRO_5017021907" evidence="1">
    <location>
        <begin position="23"/>
        <end position="364"/>
    </location>
</feature>
<dbReference type="PANTHER" id="PTHR33987:SF1">
    <property type="entry name" value="CALCINEURIN-LIKE METALLO-PHOSPHOESTERASE SUPERFAMILY PROTEIN"/>
    <property type="match status" value="1"/>
</dbReference>
<keyword evidence="1" id="KW-0732">Signal</keyword>
<dbReference type="Pfam" id="PF09423">
    <property type="entry name" value="PhoD"/>
    <property type="match status" value="1"/>
</dbReference>
<proteinExistence type="predicted"/>
<dbReference type="RefSeq" id="WP_108565597.1">
    <property type="nucleotide sequence ID" value="NZ_CP031769.1"/>
</dbReference>
<feature type="domain" description="PhoD-like phosphatase metallophosphatase" evidence="2">
    <location>
        <begin position="42"/>
        <end position="313"/>
    </location>
</feature>
<protein>
    <submittedName>
        <fullName evidence="3">Alkaline phosphatase family protein</fullName>
    </submittedName>
</protein>
<dbReference type="InterPro" id="IPR038607">
    <property type="entry name" value="PhoD-like_sf"/>
</dbReference>
<accession>A0A346NID1</accession>
<dbReference type="Proteomes" id="UP000262073">
    <property type="component" value="Chromosome"/>
</dbReference>
<dbReference type="InterPro" id="IPR029052">
    <property type="entry name" value="Metallo-depent_PP-like"/>
</dbReference>
<dbReference type="OrthoDB" id="327733at2"/>
<dbReference type="PANTHER" id="PTHR33987">
    <property type="entry name" value="CALCINEURIN-LIKE METALLO-PHOSPHOESTERASE SUPERFAMILY PROTEIN"/>
    <property type="match status" value="1"/>
</dbReference>
<evidence type="ECO:0000313" key="3">
    <source>
        <dbReference type="EMBL" id="AXR05288.1"/>
    </source>
</evidence>
<evidence type="ECO:0000313" key="4">
    <source>
        <dbReference type="Proteomes" id="UP000262073"/>
    </source>
</evidence>
<name>A0A346NID1_9ALTE</name>
<dbReference type="CDD" id="cd07389">
    <property type="entry name" value="MPP_PhoD"/>
    <property type="match status" value="1"/>
</dbReference>
<reference evidence="3 4" key="1">
    <citation type="submission" date="2018-08" db="EMBL/GenBank/DDBJ databases">
        <title>Salinimonas sediminis sp. nov., a piezophilic bacterium isolated from a deep-sea sediment sample from the New Britain Trench.</title>
        <authorList>
            <person name="Cao J."/>
        </authorList>
    </citation>
    <scope>NUCLEOTIDE SEQUENCE [LARGE SCALE GENOMIC DNA]</scope>
    <source>
        <strain evidence="3 4">N102</strain>
    </source>
</reference>